<dbReference type="AlphaFoldDB" id="A0A8C5PCB0"/>
<evidence type="ECO:0000313" key="3">
    <source>
        <dbReference type="Ensembl" id="ENSLLEP00000013783.1"/>
    </source>
</evidence>
<dbReference type="GO" id="GO:0032436">
    <property type="term" value="P:positive regulation of proteasomal ubiquitin-dependent protein catabolic process"/>
    <property type="evidence" value="ECO:0007669"/>
    <property type="project" value="TreeGrafter"/>
</dbReference>
<dbReference type="OrthoDB" id="509497at2759"/>
<dbReference type="Proteomes" id="UP000694569">
    <property type="component" value="Unplaced"/>
</dbReference>
<dbReference type="GO" id="GO:0048742">
    <property type="term" value="P:regulation of skeletal muscle fiber development"/>
    <property type="evidence" value="ECO:0007669"/>
    <property type="project" value="TreeGrafter"/>
</dbReference>
<dbReference type="Pfam" id="PF10442">
    <property type="entry name" value="FIST_C"/>
    <property type="match status" value="1"/>
</dbReference>
<dbReference type="SMART" id="SM00256">
    <property type="entry name" value="FBOX"/>
    <property type="match status" value="1"/>
</dbReference>
<gene>
    <name evidence="3" type="primary">FBXO22</name>
</gene>
<dbReference type="SMART" id="SM01204">
    <property type="entry name" value="FIST_C"/>
    <property type="match status" value="1"/>
</dbReference>
<feature type="domain" description="F-box" evidence="1">
    <location>
        <begin position="130"/>
        <end position="169"/>
    </location>
</feature>
<evidence type="ECO:0000259" key="1">
    <source>
        <dbReference type="SMART" id="SM00256"/>
    </source>
</evidence>
<organism evidence="3 4">
    <name type="scientific">Leptobrachium leishanense</name>
    <name type="common">Leishan spiny toad</name>
    <dbReference type="NCBI Taxonomy" id="445787"/>
    <lineage>
        <taxon>Eukaryota</taxon>
        <taxon>Metazoa</taxon>
        <taxon>Chordata</taxon>
        <taxon>Craniata</taxon>
        <taxon>Vertebrata</taxon>
        <taxon>Euteleostomi</taxon>
        <taxon>Amphibia</taxon>
        <taxon>Batrachia</taxon>
        <taxon>Anura</taxon>
        <taxon>Pelobatoidea</taxon>
        <taxon>Megophryidae</taxon>
        <taxon>Leptobrachium</taxon>
    </lineage>
</organism>
<dbReference type="GeneTree" id="ENSGT00390000013049"/>
<reference evidence="3" key="1">
    <citation type="submission" date="2025-08" db="UniProtKB">
        <authorList>
            <consortium name="Ensembl"/>
        </authorList>
    </citation>
    <scope>IDENTIFICATION</scope>
</reference>
<name>A0A8C5PCB0_9ANUR</name>
<evidence type="ECO:0000313" key="4">
    <source>
        <dbReference type="Proteomes" id="UP000694569"/>
    </source>
</evidence>
<evidence type="ECO:0000259" key="2">
    <source>
        <dbReference type="SMART" id="SM01204"/>
    </source>
</evidence>
<dbReference type="InterPro" id="IPR019494">
    <property type="entry name" value="FIST_C"/>
</dbReference>
<sequence length="504" mass="56390">MQAGLMQQVNISICKDICMSEYVSTVTKPYYIFPKTHFRNDDLLPPKTNMAAQRSVRNFKAIAVIGRCHGSRHGNRQCRGCGSFFFFSSFPLQEGMAGSGLDAQGEWQESSELRVVSALESQGNRVLSNLAEVVERVLSFLPVKSLLRAACVCRLWRDCARRKLKTRQRIAWISSVESSKDLPRVDAHSLISTVKRELENVYVIPQTFLYVTDYHTLCRFGEYNSPKRDKKEPVLASANSFKKVLPKQCEILGLAVPGIVVTPMGSSSNRPVEMEYGESGFALLFPKINGVKIQKFHFSKDQKSRSFDENKLQEAGLKNNPDLRVVLIFGYNTWREGDTRFLNQVLIPLNEKNIIIAGGQVEYMAPFSPEMKSSGSVCIGAAGLTFSGPQIQAASVLLELDVDKEKTAESVIQRLKAAKIPEENSIGLMFACIGRGEQHYNKDNVEADLFRKHFPSVPLFGFFGNGEIGCDRVISGNFTLRECCDEHDMLLHGYTTVLTIIHFG</sequence>
<dbReference type="InterPro" id="IPR001810">
    <property type="entry name" value="F-box_dom"/>
</dbReference>
<protein>
    <submittedName>
        <fullName evidence="3">F-box protein 22</fullName>
    </submittedName>
</protein>
<dbReference type="PANTHER" id="PTHR14939">
    <property type="entry name" value="F-BOX ONLY PROTEIN 22"/>
    <property type="match status" value="1"/>
</dbReference>
<keyword evidence="4" id="KW-1185">Reference proteome</keyword>
<accession>A0A8C5PCB0</accession>
<dbReference type="Ensembl" id="ENSLLET00000014314.1">
    <property type="protein sequence ID" value="ENSLLEP00000013783.1"/>
    <property type="gene ID" value="ENSLLEG00000008721.1"/>
</dbReference>
<dbReference type="InterPro" id="IPR036047">
    <property type="entry name" value="F-box-like_dom_sf"/>
</dbReference>
<dbReference type="GO" id="GO:0000209">
    <property type="term" value="P:protein polyubiquitination"/>
    <property type="evidence" value="ECO:0007669"/>
    <property type="project" value="TreeGrafter"/>
</dbReference>
<dbReference type="SUPFAM" id="SSF81383">
    <property type="entry name" value="F-box domain"/>
    <property type="match status" value="1"/>
</dbReference>
<dbReference type="PANTHER" id="PTHR14939:SF5">
    <property type="entry name" value="F-BOX ONLY PROTEIN 22"/>
    <property type="match status" value="1"/>
</dbReference>
<dbReference type="Pfam" id="PF12937">
    <property type="entry name" value="F-box-like"/>
    <property type="match status" value="1"/>
</dbReference>
<reference evidence="3" key="2">
    <citation type="submission" date="2025-09" db="UniProtKB">
        <authorList>
            <consortium name="Ensembl"/>
        </authorList>
    </citation>
    <scope>IDENTIFICATION</scope>
</reference>
<dbReference type="Gene3D" id="1.20.1280.50">
    <property type="match status" value="1"/>
</dbReference>
<feature type="domain" description="FIST C-domain" evidence="2">
    <location>
        <begin position="338"/>
        <end position="471"/>
    </location>
</feature>
<proteinExistence type="predicted"/>
<dbReference type="CDD" id="cd22097">
    <property type="entry name" value="F-box_FBXO22"/>
    <property type="match status" value="1"/>
</dbReference>